<dbReference type="EMBL" id="OD568675">
    <property type="protein sequence ID" value="CAD7447230.1"/>
    <property type="molecule type" value="Genomic_DNA"/>
</dbReference>
<evidence type="ECO:0000256" key="1">
    <source>
        <dbReference type="SAM" id="SignalP"/>
    </source>
</evidence>
<keyword evidence="1" id="KW-0732">Signal</keyword>
<proteinExistence type="predicted"/>
<evidence type="ECO:0000313" key="2">
    <source>
        <dbReference type="EMBL" id="CAD7447230.1"/>
    </source>
</evidence>
<name>A0A7R9I4M3_9NEOP</name>
<gene>
    <name evidence="2" type="ORF">TBIB3V08_LOCUS9546</name>
</gene>
<protein>
    <submittedName>
        <fullName evidence="2">Uncharacterized protein</fullName>
    </submittedName>
</protein>
<dbReference type="AlphaFoldDB" id="A0A7R9I4M3"/>
<accession>A0A7R9I4M3</accession>
<sequence length="155" mass="17180">MKKTVLVTLVAVWTMYVTCLPPEPNKKCETDTVPLITRSTTEHVKEKCPFADMLSSAHAWLALQEETRLETPVGDISNDSPQNVFGTRNGVEPGTPEYGLFLTNKAPTSSKKLWIDSHQDRAKSSSMVRNIKDLAAAFLRLDSEAPSTTIHLSCF</sequence>
<feature type="chain" id="PRO_5031084965" evidence="1">
    <location>
        <begin position="20"/>
        <end position="155"/>
    </location>
</feature>
<reference evidence="2" key="1">
    <citation type="submission" date="2020-11" db="EMBL/GenBank/DDBJ databases">
        <authorList>
            <person name="Tran Van P."/>
        </authorList>
    </citation>
    <scope>NUCLEOTIDE SEQUENCE</scope>
</reference>
<feature type="signal peptide" evidence="1">
    <location>
        <begin position="1"/>
        <end position="19"/>
    </location>
</feature>
<organism evidence="2">
    <name type="scientific">Timema bartmani</name>
    <dbReference type="NCBI Taxonomy" id="61472"/>
    <lineage>
        <taxon>Eukaryota</taxon>
        <taxon>Metazoa</taxon>
        <taxon>Ecdysozoa</taxon>
        <taxon>Arthropoda</taxon>
        <taxon>Hexapoda</taxon>
        <taxon>Insecta</taxon>
        <taxon>Pterygota</taxon>
        <taxon>Neoptera</taxon>
        <taxon>Polyneoptera</taxon>
        <taxon>Phasmatodea</taxon>
        <taxon>Timematodea</taxon>
        <taxon>Timematoidea</taxon>
        <taxon>Timematidae</taxon>
        <taxon>Timema</taxon>
    </lineage>
</organism>